<dbReference type="SUPFAM" id="SSF46785">
    <property type="entry name" value="Winged helix' DNA-binding domain"/>
    <property type="match status" value="1"/>
</dbReference>
<dbReference type="Pfam" id="PF01047">
    <property type="entry name" value="MarR"/>
    <property type="match status" value="1"/>
</dbReference>
<evidence type="ECO:0000313" key="5">
    <source>
        <dbReference type="Proteomes" id="UP000265930"/>
    </source>
</evidence>
<reference evidence="3 5" key="2">
    <citation type="submission" date="2018-08" db="EMBL/GenBank/DDBJ databases">
        <title>Genome of Clostridium chromiireducens C1, DSM12136.</title>
        <authorList>
            <person name="Xing M."/>
            <person name="Wei Y."/>
            <person name="Ang E.L."/>
            <person name="Zhao H."/>
            <person name="Zhang Y."/>
        </authorList>
    </citation>
    <scope>NUCLEOTIDE SEQUENCE [LARGE SCALE GENOMIC DNA]</scope>
    <source>
        <strain evidence="3 5">C1</strain>
    </source>
</reference>
<evidence type="ECO:0000313" key="2">
    <source>
        <dbReference type="EMBL" id="OPJ59736.1"/>
    </source>
</evidence>
<dbReference type="InterPro" id="IPR036388">
    <property type="entry name" value="WH-like_DNA-bd_sf"/>
</dbReference>
<evidence type="ECO:0000259" key="1">
    <source>
        <dbReference type="PROSITE" id="PS50995"/>
    </source>
</evidence>
<organism evidence="2 4">
    <name type="scientific">Clostridium chromiireducens</name>
    <dbReference type="NCBI Taxonomy" id="225345"/>
    <lineage>
        <taxon>Bacteria</taxon>
        <taxon>Bacillati</taxon>
        <taxon>Bacillota</taxon>
        <taxon>Clostridia</taxon>
        <taxon>Eubacteriales</taxon>
        <taxon>Clostridiaceae</taxon>
        <taxon>Clostridium</taxon>
    </lineage>
</organism>
<dbReference type="OrthoDB" id="49580at2"/>
<dbReference type="InterPro" id="IPR039422">
    <property type="entry name" value="MarR/SlyA-like"/>
</dbReference>
<dbReference type="PANTHER" id="PTHR33164">
    <property type="entry name" value="TRANSCRIPTIONAL REGULATOR, MARR FAMILY"/>
    <property type="match status" value="1"/>
</dbReference>
<dbReference type="GO" id="GO:0006950">
    <property type="term" value="P:response to stress"/>
    <property type="evidence" value="ECO:0007669"/>
    <property type="project" value="TreeGrafter"/>
</dbReference>
<comment type="caution">
    <text evidence="2">The sequence shown here is derived from an EMBL/GenBank/DDBJ whole genome shotgun (WGS) entry which is preliminary data.</text>
</comment>
<proteinExistence type="predicted"/>
<dbReference type="Proteomes" id="UP000191056">
    <property type="component" value="Unassembled WGS sequence"/>
</dbReference>
<dbReference type="EMBL" id="MZGT01000047">
    <property type="protein sequence ID" value="OPJ59736.1"/>
    <property type="molecule type" value="Genomic_DNA"/>
</dbReference>
<evidence type="ECO:0000313" key="3">
    <source>
        <dbReference type="EMBL" id="RII35926.1"/>
    </source>
</evidence>
<dbReference type="GO" id="GO:0003700">
    <property type="term" value="F:DNA-binding transcription factor activity"/>
    <property type="evidence" value="ECO:0007669"/>
    <property type="project" value="InterPro"/>
</dbReference>
<dbReference type="EMBL" id="QXDJ01000001">
    <property type="protein sequence ID" value="RII35926.1"/>
    <property type="molecule type" value="Genomic_DNA"/>
</dbReference>
<dbReference type="SMART" id="SM00347">
    <property type="entry name" value="HTH_MARR"/>
    <property type="match status" value="1"/>
</dbReference>
<feature type="domain" description="HTH marR-type" evidence="1">
    <location>
        <begin position="10"/>
        <end position="139"/>
    </location>
</feature>
<dbReference type="PROSITE" id="PS50995">
    <property type="entry name" value="HTH_MARR_2"/>
    <property type="match status" value="1"/>
</dbReference>
<dbReference type="AlphaFoldDB" id="A0A1V4III1"/>
<reference evidence="2 4" key="1">
    <citation type="submission" date="2017-03" db="EMBL/GenBank/DDBJ databases">
        <title>Genome sequence of Clostridium chromiireducens DSM 23318.</title>
        <authorList>
            <person name="Poehlein A."/>
            <person name="Daniel R."/>
        </authorList>
    </citation>
    <scope>NUCLEOTIDE SEQUENCE [LARGE SCALE GENOMIC DNA]</scope>
    <source>
        <strain evidence="2 4">DSM 23318</strain>
    </source>
</reference>
<accession>A0A1V4III1</accession>
<name>A0A1V4III1_9CLOT</name>
<dbReference type="InterPro" id="IPR000835">
    <property type="entry name" value="HTH_MarR-typ"/>
</dbReference>
<dbReference type="RefSeq" id="WP_079440909.1">
    <property type="nucleotide sequence ID" value="NZ_JBLZIA010000001.1"/>
</dbReference>
<keyword evidence="4" id="KW-1185">Reference proteome</keyword>
<dbReference type="Proteomes" id="UP000265930">
    <property type="component" value="Unassembled WGS sequence"/>
</dbReference>
<dbReference type="PANTHER" id="PTHR33164:SF99">
    <property type="entry name" value="MARR FAMILY REGULATORY PROTEIN"/>
    <property type="match status" value="1"/>
</dbReference>
<evidence type="ECO:0000313" key="4">
    <source>
        <dbReference type="Proteomes" id="UP000191056"/>
    </source>
</evidence>
<protein>
    <submittedName>
        <fullName evidence="3">MarR family transcriptional regulator</fullName>
    </submittedName>
    <submittedName>
        <fullName evidence="2">Organic hydroperoxide resistance transcriptional regulator</fullName>
    </submittedName>
</protein>
<gene>
    <name evidence="2" type="primary">ohrR_2</name>
    <name evidence="2" type="ORF">CLCHR_33170</name>
    <name evidence="3" type="ORF">D2A34_00720</name>
</gene>
<dbReference type="InterPro" id="IPR036390">
    <property type="entry name" value="WH_DNA-bd_sf"/>
</dbReference>
<dbReference type="Gene3D" id="1.10.10.10">
    <property type="entry name" value="Winged helix-like DNA-binding domain superfamily/Winged helix DNA-binding domain"/>
    <property type="match status" value="1"/>
</dbReference>
<sequence>MDESNKSIEVAQLFQEVMNLFRHNMKKMISETGMSAPQGMVIGLLGKYKKMKITELSNHLCLSNSTISGIIDRLEAQEMVVRERSKEDKRVVYVTISPKYKDMHKTFHKKIEDNIKNTINRGSEEELNKIFEGLDTLKKLLINEQK</sequence>
<dbReference type="STRING" id="225345.CLCHR_33170"/>